<gene>
    <name evidence="7" type="ordered locus">Mnod_4486</name>
</gene>
<dbReference type="GO" id="GO:0015171">
    <property type="term" value="F:amino acid transmembrane transporter activity"/>
    <property type="evidence" value="ECO:0007669"/>
    <property type="project" value="TreeGrafter"/>
</dbReference>
<accession>B8IBV0</accession>
<sequence>MSFLPDTPTLVAYLAACLVLFVTPGPDMSLMLARTIGAGRRAGIATVLGTSVGTLGHTLAAAFGVSALLAASATAFLVLKLVGALYLAWLALDALRHGSALRVRAERMQGGVWRTFWTGVGVNLTNPKVVLFFITFLPQFVRADAPNPTGQLAFLGVAFVGLTLPLGILLVLGAERVTGALQARPRVLRAMDWLFAGMFGAFAARILATAR</sequence>
<dbReference type="InterPro" id="IPR001123">
    <property type="entry name" value="LeuE-type"/>
</dbReference>
<feature type="transmembrane region" description="Helical" evidence="6">
    <location>
        <begin position="116"/>
        <end position="140"/>
    </location>
</feature>
<dbReference type="STRING" id="460265.Mnod_4486"/>
<keyword evidence="2" id="KW-1003">Cell membrane</keyword>
<proteinExistence type="predicted"/>
<dbReference type="eggNOG" id="COG1280">
    <property type="taxonomic scope" value="Bacteria"/>
</dbReference>
<comment type="subcellular location">
    <subcellularLocation>
        <location evidence="1">Cell membrane</location>
        <topology evidence="1">Multi-pass membrane protein</topology>
    </subcellularLocation>
</comment>
<dbReference type="RefSeq" id="WP_015930992.1">
    <property type="nucleotide sequence ID" value="NC_011894.1"/>
</dbReference>
<evidence type="ECO:0000256" key="3">
    <source>
        <dbReference type="ARBA" id="ARBA00022692"/>
    </source>
</evidence>
<evidence type="ECO:0000313" key="7">
    <source>
        <dbReference type="EMBL" id="ACL59354.1"/>
    </source>
</evidence>
<evidence type="ECO:0000256" key="1">
    <source>
        <dbReference type="ARBA" id="ARBA00004651"/>
    </source>
</evidence>
<dbReference type="Proteomes" id="UP000008207">
    <property type="component" value="Chromosome"/>
</dbReference>
<feature type="transmembrane region" description="Helical" evidence="6">
    <location>
        <begin position="193"/>
        <end position="210"/>
    </location>
</feature>
<evidence type="ECO:0000256" key="2">
    <source>
        <dbReference type="ARBA" id="ARBA00022475"/>
    </source>
</evidence>
<organism evidence="7 8">
    <name type="scientific">Methylobacterium nodulans (strain LMG 21967 / CNCM I-2342 / ORS 2060)</name>
    <dbReference type="NCBI Taxonomy" id="460265"/>
    <lineage>
        <taxon>Bacteria</taxon>
        <taxon>Pseudomonadati</taxon>
        <taxon>Pseudomonadota</taxon>
        <taxon>Alphaproteobacteria</taxon>
        <taxon>Hyphomicrobiales</taxon>
        <taxon>Methylobacteriaceae</taxon>
        <taxon>Methylobacterium</taxon>
    </lineage>
</organism>
<evidence type="ECO:0000256" key="5">
    <source>
        <dbReference type="ARBA" id="ARBA00023136"/>
    </source>
</evidence>
<evidence type="ECO:0000256" key="4">
    <source>
        <dbReference type="ARBA" id="ARBA00022989"/>
    </source>
</evidence>
<keyword evidence="5 6" id="KW-0472">Membrane</keyword>
<dbReference type="GO" id="GO:0005886">
    <property type="term" value="C:plasma membrane"/>
    <property type="evidence" value="ECO:0007669"/>
    <property type="project" value="UniProtKB-SubCell"/>
</dbReference>
<dbReference type="Pfam" id="PF01810">
    <property type="entry name" value="LysE"/>
    <property type="match status" value="1"/>
</dbReference>
<dbReference type="OrthoDB" id="9804822at2"/>
<dbReference type="PIRSF" id="PIRSF006324">
    <property type="entry name" value="LeuE"/>
    <property type="match status" value="1"/>
</dbReference>
<dbReference type="KEGG" id="mno:Mnod_4486"/>
<feature type="transmembrane region" description="Helical" evidence="6">
    <location>
        <begin position="12"/>
        <end position="33"/>
    </location>
</feature>
<dbReference type="PANTHER" id="PTHR30086">
    <property type="entry name" value="ARGININE EXPORTER PROTEIN ARGO"/>
    <property type="match status" value="1"/>
</dbReference>
<feature type="transmembrane region" description="Helical" evidence="6">
    <location>
        <begin position="45"/>
        <end position="69"/>
    </location>
</feature>
<dbReference type="AlphaFoldDB" id="B8IBV0"/>
<keyword evidence="8" id="KW-1185">Reference proteome</keyword>
<dbReference type="HOGENOM" id="CLU_079569_3_2_5"/>
<evidence type="ECO:0000256" key="6">
    <source>
        <dbReference type="SAM" id="Phobius"/>
    </source>
</evidence>
<keyword evidence="3 6" id="KW-0812">Transmembrane</keyword>
<keyword evidence="4 6" id="KW-1133">Transmembrane helix</keyword>
<evidence type="ECO:0000313" key="8">
    <source>
        <dbReference type="Proteomes" id="UP000008207"/>
    </source>
</evidence>
<feature type="transmembrane region" description="Helical" evidence="6">
    <location>
        <begin position="75"/>
        <end position="95"/>
    </location>
</feature>
<dbReference type="EMBL" id="CP001349">
    <property type="protein sequence ID" value="ACL59354.1"/>
    <property type="molecule type" value="Genomic_DNA"/>
</dbReference>
<name>B8IBV0_METNO</name>
<dbReference type="PANTHER" id="PTHR30086:SF20">
    <property type="entry name" value="ARGININE EXPORTER PROTEIN ARGO-RELATED"/>
    <property type="match status" value="1"/>
</dbReference>
<protein>
    <submittedName>
        <fullName evidence="7">Lysine exporter protein (LYSE/YGGA)</fullName>
    </submittedName>
</protein>
<reference evidence="7 8" key="1">
    <citation type="submission" date="2009-01" db="EMBL/GenBank/DDBJ databases">
        <title>Complete sequence of chromosome of Methylobacterium nodulans ORS 2060.</title>
        <authorList>
            <consortium name="US DOE Joint Genome Institute"/>
            <person name="Lucas S."/>
            <person name="Copeland A."/>
            <person name="Lapidus A."/>
            <person name="Glavina del Rio T."/>
            <person name="Dalin E."/>
            <person name="Tice H."/>
            <person name="Bruce D."/>
            <person name="Goodwin L."/>
            <person name="Pitluck S."/>
            <person name="Sims D."/>
            <person name="Brettin T."/>
            <person name="Detter J.C."/>
            <person name="Han C."/>
            <person name="Larimer F."/>
            <person name="Land M."/>
            <person name="Hauser L."/>
            <person name="Kyrpides N."/>
            <person name="Ivanova N."/>
            <person name="Marx C.J."/>
            <person name="Richardson P."/>
        </authorList>
    </citation>
    <scope>NUCLEOTIDE SEQUENCE [LARGE SCALE GENOMIC DNA]</scope>
    <source>
        <strain evidence="8">LMG 21967 / CNCM I-2342 / ORS 2060</strain>
    </source>
</reference>
<feature type="transmembrane region" description="Helical" evidence="6">
    <location>
        <begin position="152"/>
        <end position="172"/>
    </location>
</feature>